<proteinExistence type="predicted"/>
<dbReference type="STRING" id="1895771.BGO89_08215"/>
<accession>A0A1M3L3N6</accession>
<evidence type="ECO:0000313" key="2">
    <source>
        <dbReference type="EMBL" id="OJX59967.1"/>
    </source>
</evidence>
<gene>
    <name evidence="2" type="ORF">BGO89_08215</name>
</gene>
<dbReference type="Proteomes" id="UP000184233">
    <property type="component" value="Unassembled WGS sequence"/>
</dbReference>
<organism evidence="2 3">
    <name type="scientific">Candidatus Kapaibacterium thiocyanatum</name>
    <dbReference type="NCBI Taxonomy" id="1895771"/>
    <lineage>
        <taxon>Bacteria</taxon>
        <taxon>Pseudomonadati</taxon>
        <taxon>Candidatus Kapaibacteriota</taxon>
        <taxon>Candidatus Kapaibacteriia</taxon>
        <taxon>Candidatus Kapaibacteriales</taxon>
        <taxon>Candidatus Kapaibacteriaceae</taxon>
        <taxon>Candidatus Kapaibacterium</taxon>
    </lineage>
</organism>
<dbReference type="EMBL" id="MKVH01000008">
    <property type="protein sequence ID" value="OJX59967.1"/>
    <property type="molecule type" value="Genomic_DNA"/>
</dbReference>
<dbReference type="AlphaFoldDB" id="A0A1M3L3N6"/>
<dbReference type="SUPFAM" id="SSF56925">
    <property type="entry name" value="OMPA-like"/>
    <property type="match status" value="1"/>
</dbReference>
<feature type="region of interest" description="Disordered" evidence="1">
    <location>
        <begin position="212"/>
        <end position="231"/>
    </location>
</feature>
<dbReference type="Gene3D" id="2.40.160.20">
    <property type="match status" value="1"/>
</dbReference>
<reference evidence="2 3" key="1">
    <citation type="submission" date="2016-09" db="EMBL/GenBank/DDBJ databases">
        <title>Genome-resolved meta-omics ties microbial dynamics to process performance in biotechnology for thiocyanate degradation.</title>
        <authorList>
            <person name="Kantor R.S."/>
            <person name="Huddy R.J."/>
            <person name="Iyer R."/>
            <person name="Thomas B.C."/>
            <person name="Brown C.T."/>
            <person name="Anantharaman K."/>
            <person name="Tringe S."/>
            <person name="Hettich R.L."/>
            <person name="Harrison S.T."/>
            <person name="Banfield J.F."/>
        </authorList>
    </citation>
    <scope>NUCLEOTIDE SEQUENCE [LARGE SCALE GENOMIC DNA]</scope>
    <source>
        <strain evidence="2">59-99</strain>
    </source>
</reference>
<name>A0A1M3L3N6_9BACT</name>
<sequence>MLADGQETGPVANSTNNIGSVYGVTVGERFNEKVGLQADMTIRTASISQETRATFYQNGCYNVDGTVGTAATVIEMPLLFTLSKPTGENFRPIIGIGARPGFRMSTSNTINGTVTKLDGEGAGQSAPISRKGASNRFSDEPIIGISAIAGGDYKFTEDWSVRGELRFQHDFLNDCIGAYQIGSSRTLSPRDYVRTPADPGEYRVVPSVRVVENRRRSSPPCSSERERSALR</sequence>
<evidence type="ECO:0000256" key="1">
    <source>
        <dbReference type="SAM" id="MobiDB-lite"/>
    </source>
</evidence>
<dbReference type="InterPro" id="IPR011250">
    <property type="entry name" value="OMP/PagP_B-barrel"/>
</dbReference>
<evidence type="ECO:0000313" key="3">
    <source>
        <dbReference type="Proteomes" id="UP000184233"/>
    </source>
</evidence>
<comment type="caution">
    <text evidence="2">The sequence shown here is derived from an EMBL/GenBank/DDBJ whole genome shotgun (WGS) entry which is preliminary data.</text>
</comment>
<protein>
    <submittedName>
        <fullName evidence="2">Uncharacterized protein</fullName>
    </submittedName>
</protein>